<dbReference type="AlphaFoldDB" id="A0A433QXN1"/>
<dbReference type="Proteomes" id="UP000274822">
    <property type="component" value="Unassembled WGS sequence"/>
</dbReference>
<dbReference type="InterPro" id="IPR036047">
    <property type="entry name" value="F-box-like_dom_sf"/>
</dbReference>
<comment type="caution">
    <text evidence="2">The sequence shown here is derived from an EMBL/GenBank/DDBJ whole genome shotgun (WGS) entry which is preliminary data.</text>
</comment>
<accession>A0A433QXN1</accession>
<dbReference type="PROSITE" id="PS50181">
    <property type="entry name" value="FBOX"/>
    <property type="match status" value="1"/>
</dbReference>
<reference evidence="2 3" key="1">
    <citation type="journal article" date="2018" name="New Phytol.">
        <title>Phylogenomics of Endogonaceae and evolution of mycorrhizas within Mucoromycota.</title>
        <authorList>
            <person name="Chang Y."/>
            <person name="Desiro A."/>
            <person name="Na H."/>
            <person name="Sandor L."/>
            <person name="Lipzen A."/>
            <person name="Clum A."/>
            <person name="Barry K."/>
            <person name="Grigoriev I.V."/>
            <person name="Martin F.M."/>
            <person name="Stajich J.E."/>
            <person name="Smith M.E."/>
            <person name="Bonito G."/>
            <person name="Spatafora J.W."/>
        </authorList>
    </citation>
    <scope>NUCLEOTIDE SEQUENCE [LARGE SCALE GENOMIC DNA]</scope>
    <source>
        <strain evidence="2 3">AD002</strain>
    </source>
</reference>
<keyword evidence="3" id="KW-1185">Reference proteome</keyword>
<dbReference type="Gene3D" id="1.20.1280.50">
    <property type="match status" value="1"/>
</dbReference>
<gene>
    <name evidence="2" type="ORF">BC938DRAFT_479666</name>
</gene>
<sequence>MEASITTVPQEVLDQIFSLLELPDLTRLSTTCKTLHLCVTDSQVIWHDRLLPPRAPPQTSHRRVWAGASSFPEPRRVRCPPLQ</sequence>
<evidence type="ECO:0000259" key="1">
    <source>
        <dbReference type="PROSITE" id="PS50181"/>
    </source>
</evidence>
<dbReference type="SUPFAM" id="SSF81383">
    <property type="entry name" value="F-box domain"/>
    <property type="match status" value="1"/>
</dbReference>
<dbReference type="SMART" id="SM00256">
    <property type="entry name" value="FBOX"/>
    <property type="match status" value="1"/>
</dbReference>
<evidence type="ECO:0000313" key="3">
    <source>
        <dbReference type="Proteomes" id="UP000274822"/>
    </source>
</evidence>
<feature type="domain" description="F-box" evidence="1">
    <location>
        <begin position="2"/>
        <end position="49"/>
    </location>
</feature>
<proteinExistence type="predicted"/>
<dbReference type="EMBL" id="RBNJ01000411">
    <property type="protein sequence ID" value="RUS34560.1"/>
    <property type="molecule type" value="Genomic_DNA"/>
</dbReference>
<dbReference type="InterPro" id="IPR001810">
    <property type="entry name" value="F-box_dom"/>
</dbReference>
<evidence type="ECO:0000313" key="2">
    <source>
        <dbReference type="EMBL" id="RUS34560.1"/>
    </source>
</evidence>
<name>A0A433QXN1_9FUNG</name>
<protein>
    <recommendedName>
        <fullName evidence="1">F-box domain-containing protein</fullName>
    </recommendedName>
</protein>
<dbReference type="Pfam" id="PF12937">
    <property type="entry name" value="F-box-like"/>
    <property type="match status" value="1"/>
</dbReference>
<organism evidence="2 3">
    <name type="scientific">Jimgerdemannia flammicorona</name>
    <dbReference type="NCBI Taxonomy" id="994334"/>
    <lineage>
        <taxon>Eukaryota</taxon>
        <taxon>Fungi</taxon>
        <taxon>Fungi incertae sedis</taxon>
        <taxon>Mucoromycota</taxon>
        <taxon>Mucoromycotina</taxon>
        <taxon>Endogonomycetes</taxon>
        <taxon>Endogonales</taxon>
        <taxon>Endogonaceae</taxon>
        <taxon>Jimgerdemannia</taxon>
    </lineage>
</organism>